<evidence type="ECO:0000313" key="13">
    <source>
        <dbReference type="EMBL" id="ASJ55077.1"/>
    </source>
</evidence>
<dbReference type="InterPro" id="IPR011650">
    <property type="entry name" value="Peptidase_M20_dimer"/>
</dbReference>
<proteinExistence type="inferred from homology"/>
<dbReference type="GO" id="GO:0046872">
    <property type="term" value="F:metal ion binding"/>
    <property type="evidence" value="ECO:0007669"/>
    <property type="project" value="UniProtKB-KW"/>
</dbReference>
<evidence type="ECO:0000256" key="10">
    <source>
        <dbReference type="ARBA" id="ARBA00023285"/>
    </source>
</evidence>
<dbReference type="EMBL" id="CP018145">
    <property type="protein sequence ID" value="ASJ55077.1"/>
    <property type="molecule type" value="Genomic_DNA"/>
</dbReference>
<dbReference type="PANTHER" id="PTHR43808:SF25">
    <property type="entry name" value="PEPTIDASE M20 DIMERISATION DOMAIN-CONTAINING PROTEIN"/>
    <property type="match status" value="1"/>
</dbReference>
<dbReference type="SUPFAM" id="SSF53187">
    <property type="entry name" value="Zn-dependent exopeptidases"/>
    <property type="match status" value="1"/>
</dbReference>
<dbReference type="PANTHER" id="PTHR43808">
    <property type="entry name" value="ACETYLORNITHINE DEACETYLASE"/>
    <property type="match status" value="1"/>
</dbReference>
<dbReference type="AlphaFoldDB" id="A0A220MJ58"/>
<evidence type="ECO:0000256" key="9">
    <source>
        <dbReference type="ARBA" id="ARBA00022833"/>
    </source>
</evidence>
<dbReference type="NCBIfam" id="TIGR01910">
    <property type="entry name" value="DapE-ArgE"/>
    <property type="match status" value="1"/>
</dbReference>
<dbReference type="Pfam" id="PF07687">
    <property type="entry name" value="M20_dimer"/>
    <property type="match status" value="1"/>
</dbReference>
<dbReference type="GO" id="GO:0009089">
    <property type="term" value="P:lysine biosynthetic process via diaminopimelate"/>
    <property type="evidence" value="ECO:0007669"/>
    <property type="project" value="UniProtKB-UniPathway"/>
</dbReference>
<gene>
    <name evidence="13" type="ORF">BP422_16885</name>
</gene>
<dbReference type="SUPFAM" id="SSF55031">
    <property type="entry name" value="Bacterial exopeptidase dimerisation domain"/>
    <property type="match status" value="1"/>
</dbReference>
<dbReference type="InterPro" id="IPR002933">
    <property type="entry name" value="Peptidase_M20"/>
</dbReference>
<dbReference type="GO" id="GO:0009014">
    <property type="term" value="F:succinyl-diaminopimelate desuccinylase activity"/>
    <property type="evidence" value="ECO:0007669"/>
    <property type="project" value="UniProtKB-EC"/>
</dbReference>
<accession>A0A220MJ58</accession>
<keyword evidence="9" id="KW-0862">Zinc</keyword>
<evidence type="ECO:0000259" key="12">
    <source>
        <dbReference type="Pfam" id="PF07687"/>
    </source>
</evidence>
<evidence type="ECO:0000256" key="4">
    <source>
        <dbReference type="ARBA" id="ARBA00006247"/>
    </source>
</evidence>
<dbReference type="Pfam" id="PF01546">
    <property type="entry name" value="Peptidase_M20"/>
    <property type="match status" value="1"/>
</dbReference>
<comment type="pathway">
    <text evidence="3">Amino-acid biosynthesis; L-lysine biosynthesis via DAP pathway; LL-2,6-diaminopimelate from (S)-tetrahydrodipicolinate (succinylase route): step 3/3.</text>
</comment>
<evidence type="ECO:0000256" key="1">
    <source>
        <dbReference type="ARBA" id="ARBA00001941"/>
    </source>
</evidence>
<reference evidence="13 14" key="1">
    <citation type="submission" date="2016-11" db="EMBL/GenBank/DDBJ databases">
        <authorList>
            <person name="Jaros S."/>
            <person name="Januszkiewicz K."/>
            <person name="Wedrychowicz H."/>
        </authorList>
    </citation>
    <scope>NUCLEOTIDE SEQUENCE [LARGE SCALE GENOMIC DNA]</scope>
    <source>
        <strain evidence="13 14">NF2</strain>
    </source>
</reference>
<evidence type="ECO:0000256" key="3">
    <source>
        <dbReference type="ARBA" id="ARBA00005130"/>
    </source>
</evidence>
<comment type="cofactor">
    <cofactor evidence="2">
        <name>Zn(2+)</name>
        <dbReference type="ChEBI" id="CHEBI:29105"/>
    </cofactor>
</comment>
<comment type="similarity">
    <text evidence="4">Belongs to the peptidase M20A family.</text>
</comment>
<organism evidence="13 14">
    <name type="scientific">Brevibacillus formosus</name>
    <dbReference type="NCBI Taxonomy" id="54913"/>
    <lineage>
        <taxon>Bacteria</taxon>
        <taxon>Bacillati</taxon>
        <taxon>Bacillota</taxon>
        <taxon>Bacilli</taxon>
        <taxon>Bacillales</taxon>
        <taxon>Paenibacillaceae</taxon>
        <taxon>Brevibacillus</taxon>
    </lineage>
</organism>
<dbReference type="InterPro" id="IPR036264">
    <property type="entry name" value="Bact_exopeptidase_dim_dom"/>
</dbReference>
<dbReference type="InterPro" id="IPR050072">
    <property type="entry name" value="Peptidase_M20A"/>
</dbReference>
<evidence type="ECO:0000256" key="2">
    <source>
        <dbReference type="ARBA" id="ARBA00001947"/>
    </source>
</evidence>
<sequence>MNVTINREELISLVQDLIRIDSVNPNLDEDGPGEKAIAAFIRERLEAAGLEIHVMPINDTAVNVVGILRGTGGGKSLMLNGHMDTVSANRMEIPPFEPTLVDNKIYGRGSQDMKGSLGAMIAAVEAISQAKAPLAGDVILTFVADEEYKSIGTEELVKAYKADAAICCEPSDLAIGVVHRGFAWVKCEVLGKAAHGSRPAEGIDAIVRSGRVLKELERLSDRLAQGPAHPILGAASVHASLIQGGTELSTYPDYCRIDWERRTLPGETEADVASEIEALLQKLRAEDETFQATAELTFLREPFEVGLDEPVYVALQAACKRVMGKTPDVCGFSGWTDAALLQEAGIPTVLFGPVGAGLHAAVEYVEVDSLVDMSAILAETICDFCR</sequence>
<evidence type="ECO:0000256" key="7">
    <source>
        <dbReference type="ARBA" id="ARBA00022723"/>
    </source>
</evidence>
<evidence type="ECO:0000256" key="8">
    <source>
        <dbReference type="ARBA" id="ARBA00022801"/>
    </source>
</evidence>
<dbReference type="Gene3D" id="3.40.630.10">
    <property type="entry name" value="Zn peptidases"/>
    <property type="match status" value="1"/>
</dbReference>
<evidence type="ECO:0000256" key="5">
    <source>
        <dbReference type="ARBA" id="ARBA00011921"/>
    </source>
</evidence>
<keyword evidence="8" id="KW-0378">Hydrolase</keyword>
<name>A0A220MJ58_9BACL</name>
<comment type="cofactor">
    <cofactor evidence="1">
        <name>Co(2+)</name>
        <dbReference type="ChEBI" id="CHEBI:48828"/>
    </cofactor>
</comment>
<dbReference type="InterPro" id="IPR001261">
    <property type="entry name" value="ArgE/DapE_CS"/>
</dbReference>
<evidence type="ECO:0000256" key="11">
    <source>
        <dbReference type="ARBA" id="ARBA00051301"/>
    </source>
</evidence>
<dbReference type="Gene3D" id="3.30.70.360">
    <property type="match status" value="1"/>
</dbReference>
<dbReference type="KEGG" id="bfm:BP422_16885"/>
<dbReference type="RefSeq" id="WP_088908767.1">
    <property type="nucleotide sequence ID" value="NZ_CP018145.1"/>
</dbReference>
<dbReference type="Proteomes" id="UP000197781">
    <property type="component" value="Chromosome"/>
</dbReference>
<evidence type="ECO:0000256" key="6">
    <source>
        <dbReference type="ARBA" id="ARBA00016853"/>
    </source>
</evidence>
<evidence type="ECO:0000313" key="14">
    <source>
        <dbReference type="Proteomes" id="UP000197781"/>
    </source>
</evidence>
<keyword evidence="7" id="KW-0479">Metal-binding</keyword>
<protein>
    <recommendedName>
        <fullName evidence="6">Probable succinyl-diaminopimelate desuccinylase</fullName>
        <ecNumber evidence="5">3.5.1.18</ecNumber>
    </recommendedName>
</protein>
<dbReference type="PROSITE" id="PS00758">
    <property type="entry name" value="ARGE_DAPE_CPG2_1"/>
    <property type="match status" value="1"/>
</dbReference>
<keyword evidence="10" id="KW-0170">Cobalt</keyword>
<comment type="catalytic activity">
    <reaction evidence="11">
        <text>N-succinyl-(2S,6S)-2,6-diaminopimelate + H2O = (2S,6S)-2,6-diaminopimelate + succinate</text>
        <dbReference type="Rhea" id="RHEA:22608"/>
        <dbReference type="ChEBI" id="CHEBI:15377"/>
        <dbReference type="ChEBI" id="CHEBI:30031"/>
        <dbReference type="ChEBI" id="CHEBI:57609"/>
        <dbReference type="ChEBI" id="CHEBI:58087"/>
        <dbReference type="EC" id="3.5.1.18"/>
    </reaction>
</comment>
<feature type="domain" description="Peptidase M20 dimerisation" evidence="12">
    <location>
        <begin position="179"/>
        <end position="286"/>
    </location>
</feature>
<dbReference type="EC" id="3.5.1.18" evidence="5"/>
<dbReference type="UniPathway" id="UPA00034">
    <property type="reaction ID" value="UER00021"/>
</dbReference>
<dbReference type="InterPro" id="IPR010182">
    <property type="entry name" value="ArgE/DapE"/>
</dbReference>